<feature type="compositionally biased region" description="Polar residues" evidence="8">
    <location>
        <begin position="115"/>
        <end position="138"/>
    </location>
</feature>
<evidence type="ECO:0000313" key="9">
    <source>
        <dbReference type="EMBL" id="SDT89080.1"/>
    </source>
</evidence>
<evidence type="ECO:0000256" key="3">
    <source>
        <dbReference type="ARBA" id="ARBA00022692"/>
    </source>
</evidence>
<comment type="subcellular location">
    <subcellularLocation>
        <location evidence="1">Membrane</location>
        <topology evidence="1">Single-pass membrane protein</topology>
    </subcellularLocation>
</comment>
<evidence type="ECO:0000256" key="5">
    <source>
        <dbReference type="ARBA" id="ARBA00022989"/>
    </source>
</evidence>
<name>A0ABY0V643_9ACTO</name>
<evidence type="ECO:0000256" key="4">
    <source>
        <dbReference type="ARBA" id="ARBA00022927"/>
    </source>
</evidence>
<reference evidence="9 10" key="1">
    <citation type="submission" date="2016-10" db="EMBL/GenBank/DDBJ databases">
        <authorList>
            <person name="Varghese N."/>
            <person name="Submissions S."/>
        </authorList>
    </citation>
    <scope>NUCLEOTIDE SEQUENCE [LARGE SCALE GENOMIC DNA]</scope>
    <source>
        <strain evidence="9 10">DSM 9169</strain>
    </source>
</reference>
<evidence type="ECO:0000256" key="1">
    <source>
        <dbReference type="ARBA" id="ARBA00004167"/>
    </source>
</evidence>
<dbReference type="EMBL" id="LT629792">
    <property type="protein sequence ID" value="SDT89080.1"/>
    <property type="molecule type" value="Genomic_DNA"/>
</dbReference>
<accession>A0ABY0V643</accession>
<keyword evidence="5" id="KW-1133">Transmembrane helix</keyword>
<keyword evidence="10" id="KW-1185">Reference proteome</keyword>
<organism evidence="9 10">
    <name type="scientific">Schaalia radingae</name>
    <dbReference type="NCBI Taxonomy" id="131110"/>
    <lineage>
        <taxon>Bacteria</taxon>
        <taxon>Bacillati</taxon>
        <taxon>Actinomycetota</taxon>
        <taxon>Actinomycetes</taxon>
        <taxon>Actinomycetales</taxon>
        <taxon>Actinomycetaceae</taxon>
        <taxon>Schaalia</taxon>
    </lineage>
</organism>
<evidence type="ECO:0000256" key="2">
    <source>
        <dbReference type="ARBA" id="ARBA00022448"/>
    </source>
</evidence>
<evidence type="ECO:0000256" key="7">
    <source>
        <dbReference type="ARBA" id="ARBA00023136"/>
    </source>
</evidence>
<sequence length="138" mass="15042">MFGINGAEFVILLLLAALLLGPRSVAQALHGLKKALTMFRQWSARLRTDALSESSALTPQDLKNLQMLREFDLSQYSPKQMVREAVQDEINEWMKQAGLSATSLKDAAQSVPDGTPSTNDTKLSIQQLDADNPTGGTP</sequence>
<dbReference type="InterPro" id="IPR003369">
    <property type="entry name" value="TatA/B/E"/>
</dbReference>
<keyword evidence="3" id="KW-0812">Transmembrane</keyword>
<gene>
    <name evidence="9" type="ORF">SAMN04489714_0609</name>
</gene>
<keyword evidence="6" id="KW-0811">Translocation</keyword>
<protein>
    <submittedName>
        <fullName evidence="9">Sec-independent protein translocase protein TatB</fullName>
    </submittedName>
</protein>
<keyword evidence="4" id="KW-0653">Protein transport</keyword>
<dbReference type="Proteomes" id="UP000198976">
    <property type="component" value="Chromosome I"/>
</dbReference>
<proteinExistence type="predicted"/>
<keyword evidence="2" id="KW-0813">Transport</keyword>
<dbReference type="Pfam" id="PF02416">
    <property type="entry name" value="TatA_B_E"/>
    <property type="match status" value="1"/>
</dbReference>
<keyword evidence="7" id="KW-0472">Membrane</keyword>
<evidence type="ECO:0000256" key="6">
    <source>
        <dbReference type="ARBA" id="ARBA00023010"/>
    </source>
</evidence>
<evidence type="ECO:0000313" key="10">
    <source>
        <dbReference type="Proteomes" id="UP000198976"/>
    </source>
</evidence>
<evidence type="ECO:0000256" key="8">
    <source>
        <dbReference type="SAM" id="MobiDB-lite"/>
    </source>
</evidence>
<feature type="region of interest" description="Disordered" evidence="8">
    <location>
        <begin position="104"/>
        <end position="138"/>
    </location>
</feature>